<keyword evidence="7" id="KW-0539">Nucleus</keyword>
<dbReference type="OrthoDB" id="692274at2759"/>
<dbReference type="InterPro" id="IPR006511">
    <property type="entry name" value="SHI_C"/>
</dbReference>
<dbReference type="GO" id="GO:0046872">
    <property type="term" value="F:metal ion binding"/>
    <property type="evidence" value="ECO:0007669"/>
    <property type="project" value="UniProtKB-KW"/>
</dbReference>
<reference evidence="10" key="1">
    <citation type="journal article" date="2014" name="Science">
        <title>The coffee genome provides insight into the convergent evolution of caffeine biosynthesis.</title>
        <authorList>
            <person name="Denoeud F."/>
            <person name="Carretero-Paulet L."/>
            <person name="Dereeper A."/>
            <person name="Droc G."/>
            <person name="Guyot R."/>
            <person name="Pietrella M."/>
            <person name="Zheng C."/>
            <person name="Alberti A."/>
            <person name="Anthony F."/>
            <person name="Aprea G."/>
            <person name="Aury J.M."/>
            <person name="Bento P."/>
            <person name="Bernard M."/>
            <person name="Bocs S."/>
            <person name="Campa C."/>
            <person name="Cenci A."/>
            <person name="Combes M.C."/>
            <person name="Crouzillat D."/>
            <person name="Da Silva C."/>
            <person name="Daddiego L."/>
            <person name="De Bellis F."/>
            <person name="Dussert S."/>
            <person name="Garsmeur O."/>
            <person name="Gayraud T."/>
            <person name="Guignon V."/>
            <person name="Jahn K."/>
            <person name="Jamilloux V."/>
            <person name="Joet T."/>
            <person name="Labadie K."/>
            <person name="Lan T."/>
            <person name="Leclercq J."/>
            <person name="Lepelley M."/>
            <person name="Leroy T."/>
            <person name="Li L.T."/>
            <person name="Librado P."/>
            <person name="Lopez L."/>
            <person name="Munoz A."/>
            <person name="Noel B."/>
            <person name="Pallavicini A."/>
            <person name="Perrotta G."/>
            <person name="Poncet V."/>
            <person name="Pot D."/>
            <person name="Priyono X."/>
            <person name="Rigoreau M."/>
            <person name="Rouard M."/>
            <person name="Rozas J."/>
            <person name="Tranchant-Dubreuil C."/>
            <person name="VanBuren R."/>
            <person name="Zhang Q."/>
            <person name="Andrade A.C."/>
            <person name="Argout X."/>
            <person name="Bertrand B."/>
            <person name="de Kochko A."/>
            <person name="Graziosi G."/>
            <person name="Henry R.J."/>
            <person name="Jayarama X."/>
            <person name="Ming R."/>
            <person name="Nagai C."/>
            <person name="Rounsley S."/>
            <person name="Sankoff D."/>
            <person name="Giuliano G."/>
            <person name="Albert V.A."/>
            <person name="Wincker P."/>
            <person name="Lashermes P."/>
        </authorList>
    </citation>
    <scope>NUCLEOTIDE SEQUENCE [LARGE SCALE GENOMIC DNA]</scope>
    <source>
        <strain evidence="10">cv. DH200-94</strain>
    </source>
</reference>
<dbReference type="PhylomeDB" id="A0A068TLZ8"/>
<dbReference type="InParanoid" id="A0A068TLZ8"/>
<dbReference type="OMA" id="MITSHFT"/>
<keyword evidence="10" id="KW-1185">Reference proteome</keyword>
<dbReference type="STRING" id="49390.A0A068TLZ8"/>
<evidence type="ECO:0000313" key="10">
    <source>
        <dbReference type="Proteomes" id="UP000295252"/>
    </source>
</evidence>
<dbReference type="GO" id="GO:0003700">
    <property type="term" value="F:DNA-binding transcription factor activity"/>
    <property type="evidence" value="ECO:0007669"/>
    <property type="project" value="InterPro"/>
</dbReference>
<gene>
    <name evidence="9" type="ORF">GSCOC_T00014217001</name>
</gene>
<evidence type="ECO:0000313" key="9">
    <source>
        <dbReference type="EMBL" id="CDO97007.1"/>
    </source>
</evidence>
<proteinExistence type="inferred from homology"/>
<dbReference type="NCBIfam" id="TIGR01624">
    <property type="entry name" value="LRP1_Cterm"/>
    <property type="match status" value="1"/>
</dbReference>
<dbReference type="Pfam" id="PF05142">
    <property type="entry name" value="DUF702"/>
    <property type="match status" value="1"/>
</dbReference>
<evidence type="ECO:0000256" key="8">
    <source>
        <dbReference type="SAM" id="MobiDB-lite"/>
    </source>
</evidence>
<dbReference type="InterPro" id="IPR007818">
    <property type="entry name" value="SHI"/>
</dbReference>
<dbReference type="Proteomes" id="UP000295252">
    <property type="component" value="Chromosome IV"/>
</dbReference>
<feature type="compositionally biased region" description="Low complexity" evidence="8">
    <location>
        <begin position="171"/>
        <end position="186"/>
    </location>
</feature>
<accession>A0A068TLZ8</accession>
<keyword evidence="6" id="KW-0010">Activator</keyword>
<dbReference type="EMBL" id="HG739085">
    <property type="protein sequence ID" value="CDO97007.1"/>
    <property type="molecule type" value="Genomic_DNA"/>
</dbReference>
<comment type="subcellular location">
    <subcellularLocation>
        <location evidence="1">Nucleus</location>
    </subcellularLocation>
</comment>
<dbReference type="GO" id="GO:0005634">
    <property type="term" value="C:nucleus"/>
    <property type="evidence" value="ECO:0007669"/>
    <property type="project" value="UniProtKB-SubCell"/>
</dbReference>
<keyword evidence="3" id="KW-0479">Metal-binding</keyword>
<dbReference type="InterPro" id="IPR006510">
    <property type="entry name" value="Znf_LRP1"/>
</dbReference>
<organism evidence="9 10">
    <name type="scientific">Coffea canephora</name>
    <name type="common">Robusta coffee</name>
    <dbReference type="NCBI Taxonomy" id="49390"/>
    <lineage>
        <taxon>Eukaryota</taxon>
        <taxon>Viridiplantae</taxon>
        <taxon>Streptophyta</taxon>
        <taxon>Embryophyta</taxon>
        <taxon>Tracheophyta</taxon>
        <taxon>Spermatophyta</taxon>
        <taxon>Magnoliopsida</taxon>
        <taxon>eudicotyledons</taxon>
        <taxon>Gunneridae</taxon>
        <taxon>Pentapetalae</taxon>
        <taxon>asterids</taxon>
        <taxon>lamiids</taxon>
        <taxon>Gentianales</taxon>
        <taxon>Rubiaceae</taxon>
        <taxon>Ixoroideae</taxon>
        <taxon>Gardenieae complex</taxon>
        <taxon>Bertiereae - Coffeeae clade</taxon>
        <taxon>Coffeeae</taxon>
        <taxon>Coffea</taxon>
    </lineage>
</organism>
<dbReference type="NCBIfam" id="TIGR01623">
    <property type="entry name" value="put_zinc_LRP1"/>
    <property type="match status" value="1"/>
</dbReference>
<dbReference type="PANTHER" id="PTHR31604:SF54">
    <property type="entry name" value="PROTEIN SHI RELATED SEQUENCE 1"/>
    <property type="match status" value="1"/>
</dbReference>
<evidence type="ECO:0000256" key="1">
    <source>
        <dbReference type="ARBA" id="ARBA00004123"/>
    </source>
</evidence>
<keyword evidence="5" id="KW-0238">DNA-binding</keyword>
<comment type="similarity">
    <text evidence="2">Belongs to the SHI protein family.</text>
</comment>
<feature type="region of interest" description="Disordered" evidence="8">
    <location>
        <begin position="144"/>
        <end position="186"/>
    </location>
</feature>
<feature type="region of interest" description="Disordered" evidence="8">
    <location>
        <begin position="58"/>
        <end position="86"/>
    </location>
</feature>
<dbReference type="GO" id="GO:0003677">
    <property type="term" value="F:DNA binding"/>
    <property type="evidence" value="ECO:0007669"/>
    <property type="project" value="UniProtKB-KW"/>
</dbReference>
<name>A0A068TLZ8_COFCA</name>
<evidence type="ECO:0000256" key="5">
    <source>
        <dbReference type="ARBA" id="ARBA00023125"/>
    </source>
</evidence>
<protein>
    <submittedName>
        <fullName evidence="9">Uncharacterized protein</fullName>
    </submittedName>
</protein>
<dbReference type="PANTHER" id="PTHR31604">
    <property type="entry name" value="PROTEIN LATERAL ROOT PRIMORDIUM 1"/>
    <property type="match status" value="1"/>
</dbReference>
<dbReference type="Gramene" id="CDO97007">
    <property type="protein sequence ID" value="CDO97007"/>
    <property type="gene ID" value="GSCOC_T00014217001"/>
</dbReference>
<evidence type="ECO:0000256" key="6">
    <source>
        <dbReference type="ARBA" id="ARBA00023159"/>
    </source>
</evidence>
<feature type="region of interest" description="Disordered" evidence="8">
    <location>
        <begin position="1"/>
        <end position="23"/>
    </location>
</feature>
<evidence type="ECO:0000256" key="3">
    <source>
        <dbReference type="ARBA" id="ARBA00022723"/>
    </source>
</evidence>
<evidence type="ECO:0000256" key="4">
    <source>
        <dbReference type="ARBA" id="ARBA00022833"/>
    </source>
</evidence>
<evidence type="ECO:0000256" key="2">
    <source>
        <dbReference type="ARBA" id="ARBA00006911"/>
    </source>
</evidence>
<keyword evidence="4" id="KW-0862">Zinc</keyword>
<feature type="compositionally biased region" description="Gly residues" evidence="8">
    <location>
        <begin position="153"/>
        <end position="163"/>
    </location>
</feature>
<dbReference type="GO" id="GO:0045893">
    <property type="term" value="P:positive regulation of DNA-templated transcription"/>
    <property type="evidence" value="ECO:0007669"/>
    <property type="project" value="TreeGrafter"/>
</dbReference>
<feature type="compositionally biased region" description="Basic and acidic residues" evidence="8">
    <location>
        <begin position="77"/>
        <end position="86"/>
    </location>
</feature>
<evidence type="ECO:0000256" key="7">
    <source>
        <dbReference type="ARBA" id="ARBA00023242"/>
    </source>
</evidence>
<dbReference type="AlphaFoldDB" id="A0A068TLZ8"/>
<sequence length="204" mass="22273">MMRQDESGGAVGSSSSTTRCQDCGNQAKKDCVYLRCRTCCKTRGFQCQTHVKSTWVPVSKRRPRHPHQLISSTPQHHLSDPNPKRSREELIEGNFPAELNVPAVFRCVRVSSMDNVVDQFAYQTSVNIAGHVFKGVLYDQGPDNQYNIPGESSSGGGGGGGGSFQQPNLITQTTSTSTPSPHSTYPSPYSAFMPGAHFFPYPKS</sequence>